<dbReference type="AlphaFoldDB" id="A0A413VNB7"/>
<dbReference type="InterPro" id="IPR025665">
    <property type="entry name" value="Beta-barrel_OMP_2"/>
</dbReference>
<proteinExistence type="predicted"/>
<sequence>MTHIKTTIITAVLLIGIAFPAMAQIGEMRHNFAIGINGGVNLNKVSFQRKIKQSMPMGITGGLTARYISEKYFAMICGAQVELNFSQRGWEEAFELADGTKDLSRSYSRSMNYIDIPFLAHLAFGKDYGVQFFINLGPQVGFLIGESEKASGWTTEQIASAKEYGKKIENKFDYGITGGGGLEVRSKKAGSFLLEGRYYFALSDFYHTSKKDDFDRAAHSTISIKLTYLFDLKK</sequence>
<evidence type="ECO:0000313" key="3">
    <source>
        <dbReference type="Proteomes" id="UP000284379"/>
    </source>
</evidence>
<name>A0A413VNB7_9BACE</name>
<evidence type="ECO:0000259" key="1">
    <source>
        <dbReference type="Pfam" id="PF13568"/>
    </source>
</evidence>
<feature type="domain" description="Outer membrane protein beta-barrel" evidence="1">
    <location>
        <begin position="23"/>
        <end position="205"/>
    </location>
</feature>
<dbReference type="Pfam" id="PF13568">
    <property type="entry name" value="OMP_b-brl_2"/>
    <property type="match status" value="1"/>
</dbReference>
<protein>
    <submittedName>
        <fullName evidence="2">PorT family protein</fullName>
    </submittedName>
</protein>
<organism evidence="2 3">
    <name type="scientific">Bacteroides nordii</name>
    <dbReference type="NCBI Taxonomy" id="291645"/>
    <lineage>
        <taxon>Bacteria</taxon>
        <taxon>Pseudomonadati</taxon>
        <taxon>Bacteroidota</taxon>
        <taxon>Bacteroidia</taxon>
        <taxon>Bacteroidales</taxon>
        <taxon>Bacteroidaceae</taxon>
        <taxon>Bacteroides</taxon>
    </lineage>
</organism>
<evidence type="ECO:0000313" key="2">
    <source>
        <dbReference type="EMBL" id="RHB35118.1"/>
    </source>
</evidence>
<dbReference type="RefSeq" id="WP_007485984.1">
    <property type="nucleotide sequence ID" value="NZ_CABJFV010000007.1"/>
</dbReference>
<dbReference type="Proteomes" id="UP000284379">
    <property type="component" value="Unassembled WGS sequence"/>
</dbReference>
<comment type="caution">
    <text evidence="2">The sequence shown here is derived from an EMBL/GenBank/DDBJ whole genome shotgun (WGS) entry which is preliminary data.</text>
</comment>
<gene>
    <name evidence="2" type="ORF">DW888_10855</name>
</gene>
<accession>A0A413VNB7</accession>
<reference evidence="2 3" key="1">
    <citation type="submission" date="2018-08" db="EMBL/GenBank/DDBJ databases">
        <title>A genome reference for cultivated species of the human gut microbiota.</title>
        <authorList>
            <person name="Zou Y."/>
            <person name="Xue W."/>
            <person name="Luo G."/>
        </authorList>
    </citation>
    <scope>NUCLEOTIDE SEQUENCE [LARGE SCALE GENOMIC DNA]</scope>
    <source>
        <strain evidence="2 3">AM40-30BH</strain>
    </source>
</reference>
<dbReference type="EMBL" id="QSGO01000007">
    <property type="protein sequence ID" value="RHB35118.1"/>
    <property type="molecule type" value="Genomic_DNA"/>
</dbReference>